<keyword evidence="11" id="KW-0021">Allosteric enzyme</keyword>
<feature type="binding site" evidence="11">
    <location>
        <position position="54"/>
    </location>
    <ligand>
        <name>ATP</name>
        <dbReference type="ChEBI" id="CHEBI:30616"/>
    </ligand>
</feature>
<dbReference type="PANTHER" id="PTHR42833">
    <property type="entry name" value="URIDYLATE KINASE"/>
    <property type="match status" value="1"/>
</dbReference>
<feature type="binding site" evidence="11">
    <location>
        <position position="58"/>
    </location>
    <ligand>
        <name>ATP</name>
        <dbReference type="ChEBI" id="CHEBI:30616"/>
    </ligand>
</feature>
<evidence type="ECO:0000256" key="4">
    <source>
        <dbReference type="ARBA" id="ARBA00022490"/>
    </source>
</evidence>
<keyword evidence="6 11" id="KW-0547">Nucleotide-binding</keyword>
<dbReference type="HAMAP" id="MF_01220_B">
    <property type="entry name" value="PyrH_B"/>
    <property type="match status" value="1"/>
</dbReference>
<comment type="similarity">
    <text evidence="3 11">Belongs to the UMP kinase family.</text>
</comment>
<dbReference type="GO" id="GO:0005737">
    <property type="term" value="C:cytoplasm"/>
    <property type="evidence" value="ECO:0007669"/>
    <property type="project" value="UniProtKB-SubCell"/>
</dbReference>
<proteinExistence type="inferred from homology"/>
<evidence type="ECO:0000256" key="9">
    <source>
        <dbReference type="ARBA" id="ARBA00022975"/>
    </source>
</evidence>
<feature type="binding site" evidence="11">
    <location>
        <position position="167"/>
    </location>
    <ligand>
        <name>ATP</name>
        <dbReference type="ChEBI" id="CHEBI:30616"/>
    </ligand>
</feature>
<evidence type="ECO:0000256" key="2">
    <source>
        <dbReference type="ARBA" id="ARBA00004791"/>
    </source>
</evidence>
<keyword evidence="7 11" id="KW-0418">Kinase</keyword>
<gene>
    <name evidence="11" type="primary">pyrH</name>
    <name evidence="13" type="ORF">COB67_13150</name>
</gene>
<dbReference type="Proteomes" id="UP000218113">
    <property type="component" value="Unassembled WGS sequence"/>
</dbReference>
<comment type="catalytic activity">
    <reaction evidence="10 11">
        <text>UMP + ATP = UDP + ADP</text>
        <dbReference type="Rhea" id="RHEA:24400"/>
        <dbReference type="ChEBI" id="CHEBI:30616"/>
        <dbReference type="ChEBI" id="CHEBI:57865"/>
        <dbReference type="ChEBI" id="CHEBI:58223"/>
        <dbReference type="ChEBI" id="CHEBI:456216"/>
        <dbReference type="EC" id="2.7.4.22"/>
    </reaction>
</comment>
<keyword evidence="9 11" id="KW-0665">Pyrimidine biosynthesis</keyword>
<comment type="subcellular location">
    <subcellularLocation>
        <location evidence="1 11">Cytoplasm</location>
    </subcellularLocation>
</comment>
<dbReference type="InterPro" id="IPR036393">
    <property type="entry name" value="AceGlu_kinase-like_sf"/>
</dbReference>
<dbReference type="Pfam" id="PF00696">
    <property type="entry name" value="AA_kinase"/>
    <property type="match status" value="1"/>
</dbReference>
<evidence type="ECO:0000256" key="3">
    <source>
        <dbReference type="ARBA" id="ARBA00007614"/>
    </source>
</evidence>
<feature type="binding site" evidence="11">
    <location>
        <position position="53"/>
    </location>
    <ligand>
        <name>UMP</name>
        <dbReference type="ChEBI" id="CHEBI:57865"/>
    </ligand>
</feature>
<comment type="caution">
    <text evidence="11">Lacks conserved residue(s) required for the propagation of feature annotation.</text>
</comment>
<feature type="binding site" evidence="11">
    <location>
        <begin position="11"/>
        <end position="14"/>
    </location>
    <ligand>
        <name>ATP</name>
        <dbReference type="ChEBI" id="CHEBI:30616"/>
    </ligand>
</feature>
<feature type="binding site" evidence="11">
    <location>
        <begin position="134"/>
        <end position="141"/>
    </location>
    <ligand>
        <name>UMP</name>
        <dbReference type="ChEBI" id="CHEBI:57865"/>
    </ligand>
</feature>
<dbReference type="PANTHER" id="PTHR42833:SF4">
    <property type="entry name" value="URIDYLATE KINASE PUMPKIN, CHLOROPLASTIC"/>
    <property type="match status" value="1"/>
</dbReference>
<dbReference type="InterPro" id="IPR001048">
    <property type="entry name" value="Asp/Glu/Uridylate_kinase"/>
</dbReference>
<protein>
    <recommendedName>
        <fullName evidence="11">Uridylate kinase</fullName>
        <shortName evidence="11">UK</shortName>
        <ecNumber evidence="11">2.7.4.22</ecNumber>
    </recommendedName>
    <alternativeName>
        <fullName evidence="11">Uridine monophosphate kinase</fullName>
        <shortName evidence="11">UMP kinase</shortName>
        <shortName evidence="11">UMPK</shortName>
    </alternativeName>
</protein>
<comment type="subunit">
    <text evidence="11">Homohexamer.</text>
</comment>
<organism evidence="13 14">
    <name type="scientific">SAR324 cluster bacterium</name>
    <dbReference type="NCBI Taxonomy" id="2024889"/>
    <lineage>
        <taxon>Bacteria</taxon>
        <taxon>Deltaproteobacteria</taxon>
        <taxon>SAR324 cluster</taxon>
    </lineage>
</organism>
<dbReference type="GO" id="GO:0033862">
    <property type="term" value="F:UMP kinase activity"/>
    <property type="evidence" value="ECO:0007669"/>
    <property type="project" value="UniProtKB-EC"/>
</dbReference>
<evidence type="ECO:0000256" key="11">
    <source>
        <dbReference type="HAMAP-Rule" id="MF_01220"/>
    </source>
</evidence>
<feature type="domain" description="Aspartate/glutamate/uridylate kinase" evidence="12">
    <location>
        <begin position="7"/>
        <end position="214"/>
    </location>
</feature>
<evidence type="ECO:0000256" key="10">
    <source>
        <dbReference type="ARBA" id="ARBA00047767"/>
    </source>
</evidence>
<dbReference type="GO" id="GO:0044210">
    <property type="term" value="P:'de novo' CTP biosynthetic process"/>
    <property type="evidence" value="ECO:0007669"/>
    <property type="project" value="UniProtKB-UniRule"/>
</dbReference>
<dbReference type="FunFam" id="3.40.1160.10:FF:000001">
    <property type="entry name" value="Uridylate kinase"/>
    <property type="match status" value="1"/>
</dbReference>
<dbReference type="UniPathway" id="UPA00159">
    <property type="reaction ID" value="UER00275"/>
</dbReference>
<evidence type="ECO:0000256" key="6">
    <source>
        <dbReference type="ARBA" id="ARBA00022741"/>
    </source>
</evidence>
<comment type="function">
    <text evidence="11">Catalyzes the reversible phosphorylation of UMP to UDP.</text>
</comment>
<accession>A0A2A4SNH7</accession>
<dbReference type="EC" id="2.7.4.22" evidence="11"/>
<dbReference type="NCBIfam" id="TIGR02075">
    <property type="entry name" value="pyrH_bact"/>
    <property type="match status" value="1"/>
</dbReference>
<feature type="binding site" evidence="11">
    <location>
        <position position="73"/>
    </location>
    <ligand>
        <name>UMP</name>
        <dbReference type="ChEBI" id="CHEBI:57865"/>
    </ligand>
</feature>
<dbReference type="InterPro" id="IPR015963">
    <property type="entry name" value="Uridylate_kinase_bac"/>
</dbReference>
<evidence type="ECO:0000256" key="1">
    <source>
        <dbReference type="ARBA" id="ARBA00004496"/>
    </source>
</evidence>
<evidence type="ECO:0000313" key="13">
    <source>
        <dbReference type="EMBL" id="PCI22940.1"/>
    </source>
</evidence>
<name>A0A2A4SNH7_9DELT</name>
<dbReference type="Gene3D" id="3.40.1160.10">
    <property type="entry name" value="Acetylglutamate kinase-like"/>
    <property type="match status" value="1"/>
</dbReference>
<reference evidence="14" key="1">
    <citation type="submission" date="2017-08" db="EMBL/GenBank/DDBJ databases">
        <title>A dynamic microbial community with high functional redundancy inhabits the cold, oxic subseafloor aquifer.</title>
        <authorList>
            <person name="Tully B.J."/>
            <person name="Wheat C.G."/>
            <person name="Glazer B.T."/>
            <person name="Huber J.A."/>
        </authorList>
    </citation>
    <scope>NUCLEOTIDE SEQUENCE [LARGE SCALE GENOMIC DNA]</scope>
</reference>
<dbReference type="SUPFAM" id="SSF53633">
    <property type="entry name" value="Carbamate kinase-like"/>
    <property type="match status" value="1"/>
</dbReference>
<dbReference type="CDD" id="cd04254">
    <property type="entry name" value="AAK_UMPK-PyrH-Ec"/>
    <property type="match status" value="1"/>
</dbReference>
<keyword evidence="5 11" id="KW-0808">Transferase</keyword>
<evidence type="ECO:0000256" key="8">
    <source>
        <dbReference type="ARBA" id="ARBA00022840"/>
    </source>
</evidence>
<comment type="caution">
    <text evidence="13">The sequence shown here is derived from an EMBL/GenBank/DDBJ whole genome shotgun (WGS) entry which is preliminary data.</text>
</comment>
<comment type="activity regulation">
    <text evidence="11">Allosterically activated by GTP. Inhibited by UTP.</text>
</comment>
<feature type="region of interest" description="Involved in allosteric activation by GTP" evidence="11">
    <location>
        <begin position="19"/>
        <end position="24"/>
    </location>
</feature>
<evidence type="ECO:0000313" key="14">
    <source>
        <dbReference type="Proteomes" id="UP000218113"/>
    </source>
</evidence>
<dbReference type="GO" id="GO:0005524">
    <property type="term" value="F:ATP binding"/>
    <property type="evidence" value="ECO:0007669"/>
    <property type="project" value="UniProtKB-KW"/>
</dbReference>
<dbReference type="InterPro" id="IPR011817">
    <property type="entry name" value="Uridylate_kinase"/>
</dbReference>
<sequence length="237" mass="25566">MKPKYQRVLLKLSGEYLGGEGGRGFDFATVTSLTRQICEIHDLGVQIGIVLGGGNFFRGASSVPIKMDRVAGDQIGMLATVMNSLCLRESLIDQGKKAQIMTGLAVPQVGEPFNKKKAVALMEQGDILICAGGTGNPYFSTDTAAVLRGLEIDADVVIKGTKVDGVYDKDPMRFKDAQKYDELSYTTILEKDLKVMDAPAIAMCRDNNLPLSILSISQPTDLLDFINGKKVGTLVSQ</sequence>
<evidence type="ECO:0000256" key="7">
    <source>
        <dbReference type="ARBA" id="ARBA00022777"/>
    </source>
</evidence>
<evidence type="ECO:0000259" key="12">
    <source>
        <dbReference type="Pfam" id="PF00696"/>
    </source>
</evidence>
<feature type="binding site" evidence="11">
    <location>
        <position position="161"/>
    </location>
    <ligand>
        <name>ATP</name>
        <dbReference type="ChEBI" id="CHEBI:30616"/>
    </ligand>
</feature>
<dbReference type="EMBL" id="NVSR01000153">
    <property type="protein sequence ID" value="PCI22940.1"/>
    <property type="molecule type" value="Genomic_DNA"/>
</dbReference>
<dbReference type="PIRSF" id="PIRSF005650">
    <property type="entry name" value="Uridylate_kin"/>
    <property type="match status" value="1"/>
</dbReference>
<dbReference type="GO" id="GO:0006225">
    <property type="term" value="P:UDP biosynthetic process"/>
    <property type="evidence" value="ECO:0007669"/>
    <property type="project" value="TreeGrafter"/>
</dbReference>
<feature type="binding site" evidence="11">
    <location>
        <position position="170"/>
    </location>
    <ligand>
        <name>ATP</name>
        <dbReference type="ChEBI" id="CHEBI:30616"/>
    </ligand>
</feature>
<comment type="pathway">
    <text evidence="2 11">Pyrimidine metabolism; CTP biosynthesis via de novo pathway; UDP from UMP (UMPK route): step 1/1.</text>
</comment>
<dbReference type="AlphaFoldDB" id="A0A2A4SNH7"/>
<keyword evidence="8 11" id="KW-0067">ATP-binding</keyword>
<evidence type="ECO:0000256" key="5">
    <source>
        <dbReference type="ARBA" id="ARBA00022679"/>
    </source>
</evidence>
<keyword evidence="4 11" id="KW-0963">Cytoplasm</keyword>